<keyword evidence="5 18" id="KW-0812">Transmembrane</keyword>
<dbReference type="GO" id="GO:0061630">
    <property type="term" value="F:ubiquitin protein ligase activity"/>
    <property type="evidence" value="ECO:0007669"/>
    <property type="project" value="UniProtKB-EC"/>
</dbReference>
<evidence type="ECO:0000256" key="5">
    <source>
        <dbReference type="ARBA" id="ARBA00022692"/>
    </source>
</evidence>
<evidence type="ECO:0000256" key="9">
    <source>
        <dbReference type="ARBA" id="ARBA00022786"/>
    </source>
</evidence>
<dbReference type="Pfam" id="PF13947">
    <property type="entry name" value="GUB_WAK_bind"/>
    <property type="match status" value="1"/>
</dbReference>
<keyword evidence="22" id="KW-1185">Reference proteome</keyword>
<dbReference type="Pfam" id="PF14380">
    <property type="entry name" value="WAK_assoc"/>
    <property type="match status" value="1"/>
</dbReference>
<evidence type="ECO:0000256" key="12">
    <source>
        <dbReference type="ARBA" id="ARBA00023136"/>
    </source>
</evidence>
<organism evidence="21 22">
    <name type="scientific">Coffea canephora</name>
    <name type="common">Robusta coffee</name>
    <dbReference type="NCBI Taxonomy" id="49390"/>
    <lineage>
        <taxon>Eukaryota</taxon>
        <taxon>Viridiplantae</taxon>
        <taxon>Streptophyta</taxon>
        <taxon>Embryophyta</taxon>
        <taxon>Tracheophyta</taxon>
        <taxon>Spermatophyta</taxon>
        <taxon>Magnoliopsida</taxon>
        <taxon>eudicotyledons</taxon>
        <taxon>Gunneridae</taxon>
        <taxon>Pentapetalae</taxon>
        <taxon>asterids</taxon>
        <taxon>lamiids</taxon>
        <taxon>Gentianales</taxon>
        <taxon>Rubiaceae</taxon>
        <taxon>Ixoroideae</taxon>
        <taxon>Gardenieae complex</taxon>
        <taxon>Bertiereae - Coffeeae clade</taxon>
        <taxon>Coffeeae</taxon>
        <taxon>Coffea</taxon>
    </lineage>
</organism>
<name>A0A068UJT4_COFCA</name>
<dbReference type="AlphaFoldDB" id="A0A068UJT4"/>
<feature type="transmembrane region" description="Helical" evidence="18">
    <location>
        <begin position="228"/>
        <end position="250"/>
    </location>
</feature>
<feature type="signal peptide" evidence="19">
    <location>
        <begin position="1"/>
        <end position="19"/>
    </location>
</feature>
<sequence length="363" mass="39897">MGILIVTWVLFLLFLVIYARNDCPASDCGYNSFSIRFPFNVGQQPQNCGYPGFDLSCTWQGIPILSLPYSGDFYVRDINYLTQEIQLYDPNGCLPRRLFNLNLSSSPFMPAYSRNYTFLSCSSDLVTSNLTAIDCLSNSTTSIVAISPTLARAMNMCAVLVTLPIPISWPNENEVGFQSRLDGDLLLSWDLPSCSGCEAKGEFCGFANSTSREIICFDPVTGSRGLEIFRIIALSVVIPAVSCSVSLYCYKCVADMRARRLQGENNTAATIAPQPTTAVAVAGLDDSTIETYEKVVLGESRRLPGFADVTCPICLQDYRPKDAIRCIPDCRHCFHADCIDEWLRSNGSCPVCRNSPSPATLNS</sequence>
<dbReference type="InterPro" id="IPR046948">
    <property type="entry name" value="ATL20-22-like"/>
</dbReference>
<comment type="catalytic activity">
    <reaction evidence="16">
        <text>L-seryl-[protein] + ATP = O-phospho-L-seryl-[protein] + ADP + H(+)</text>
        <dbReference type="Rhea" id="RHEA:17989"/>
        <dbReference type="Rhea" id="RHEA-COMP:9863"/>
        <dbReference type="Rhea" id="RHEA-COMP:11604"/>
        <dbReference type="ChEBI" id="CHEBI:15378"/>
        <dbReference type="ChEBI" id="CHEBI:29999"/>
        <dbReference type="ChEBI" id="CHEBI:30616"/>
        <dbReference type="ChEBI" id="CHEBI:83421"/>
        <dbReference type="ChEBI" id="CHEBI:456216"/>
        <dbReference type="EC" id="2.7.11.1"/>
    </reaction>
</comment>
<dbReference type="InterPro" id="IPR032872">
    <property type="entry name" value="WAK_assoc_C"/>
</dbReference>
<evidence type="ECO:0000256" key="3">
    <source>
        <dbReference type="ARBA" id="ARBA00004906"/>
    </source>
</evidence>
<evidence type="ECO:0000256" key="16">
    <source>
        <dbReference type="ARBA" id="ARBA00048679"/>
    </source>
</evidence>
<evidence type="ECO:0000313" key="22">
    <source>
        <dbReference type="Proteomes" id="UP000295252"/>
    </source>
</evidence>
<protein>
    <recommendedName>
        <fullName evidence="20">RING-type domain-containing protein</fullName>
    </recommendedName>
</protein>
<dbReference type="PhylomeDB" id="A0A068UJT4"/>
<dbReference type="STRING" id="49390.A0A068UJT4"/>
<keyword evidence="13" id="KW-0325">Glycoprotein</keyword>
<dbReference type="OMA" id="RCIPECA"/>
<evidence type="ECO:0000313" key="21">
    <source>
        <dbReference type="EMBL" id="CDP08686.1"/>
    </source>
</evidence>
<dbReference type="InterPro" id="IPR025287">
    <property type="entry name" value="WAK_GUB"/>
</dbReference>
<evidence type="ECO:0000256" key="11">
    <source>
        <dbReference type="ARBA" id="ARBA00022989"/>
    </source>
</evidence>
<keyword evidence="10" id="KW-0862">Zinc</keyword>
<dbReference type="Gramene" id="CDP08686">
    <property type="protein sequence ID" value="CDP08686"/>
    <property type="gene ID" value="GSCOC_T00027740001"/>
</dbReference>
<keyword evidence="7 19" id="KW-0732">Signal</keyword>
<reference evidence="22" key="1">
    <citation type="journal article" date="2014" name="Science">
        <title>The coffee genome provides insight into the convergent evolution of caffeine biosynthesis.</title>
        <authorList>
            <person name="Denoeud F."/>
            <person name="Carretero-Paulet L."/>
            <person name="Dereeper A."/>
            <person name="Droc G."/>
            <person name="Guyot R."/>
            <person name="Pietrella M."/>
            <person name="Zheng C."/>
            <person name="Alberti A."/>
            <person name="Anthony F."/>
            <person name="Aprea G."/>
            <person name="Aury J.M."/>
            <person name="Bento P."/>
            <person name="Bernard M."/>
            <person name="Bocs S."/>
            <person name="Campa C."/>
            <person name="Cenci A."/>
            <person name="Combes M.C."/>
            <person name="Crouzillat D."/>
            <person name="Da Silva C."/>
            <person name="Daddiego L."/>
            <person name="De Bellis F."/>
            <person name="Dussert S."/>
            <person name="Garsmeur O."/>
            <person name="Gayraud T."/>
            <person name="Guignon V."/>
            <person name="Jahn K."/>
            <person name="Jamilloux V."/>
            <person name="Joet T."/>
            <person name="Labadie K."/>
            <person name="Lan T."/>
            <person name="Leclercq J."/>
            <person name="Lepelley M."/>
            <person name="Leroy T."/>
            <person name="Li L.T."/>
            <person name="Librado P."/>
            <person name="Lopez L."/>
            <person name="Munoz A."/>
            <person name="Noel B."/>
            <person name="Pallavicini A."/>
            <person name="Perrotta G."/>
            <person name="Poncet V."/>
            <person name="Pot D."/>
            <person name="Priyono X."/>
            <person name="Rigoreau M."/>
            <person name="Rouard M."/>
            <person name="Rozas J."/>
            <person name="Tranchant-Dubreuil C."/>
            <person name="VanBuren R."/>
            <person name="Zhang Q."/>
            <person name="Andrade A.C."/>
            <person name="Argout X."/>
            <person name="Bertrand B."/>
            <person name="de Kochko A."/>
            <person name="Graziosi G."/>
            <person name="Henry R.J."/>
            <person name="Jayarama X."/>
            <person name="Ming R."/>
            <person name="Nagai C."/>
            <person name="Rounsley S."/>
            <person name="Sankoff D."/>
            <person name="Giuliano G."/>
            <person name="Albert V.A."/>
            <person name="Wincker P."/>
            <person name="Lashermes P."/>
        </authorList>
    </citation>
    <scope>NUCLEOTIDE SEQUENCE [LARGE SCALE GENOMIC DNA]</scope>
    <source>
        <strain evidence="22">cv. DH200-94</strain>
    </source>
</reference>
<dbReference type="GO" id="GO:0004674">
    <property type="term" value="F:protein serine/threonine kinase activity"/>
    <property type="evidence" value="ECO:0007669"/>
    <property type="project" value="UniProtKB-EC"/>
</dbReference>
<dbReference type="InterPro" id="IPR013083">
    <property type="entry name" value="Znf_RING/FYVE/PHD"/>
</dbReference>
<dbReference type="Gene3D" id="3.30.40.10">
    <property type="entry name" value="Zinc/RING finger domain, C3HC4 (zinc finger)"/>
    <property type="match status" value="1"/>
</dbReference>
<dbReference type="OrthoDB" id="8062037at2759"/>
<evidence type="ECO:0000256" key="6">
    <source>
        <dbReference type="ARBA" id="ARBA00022723"/>
    </source>
</evidence>
<comment type="catalytic activity">
    <reaction evidence="15">
        <text>L-threonyl-[protein] + ATP = O-phospho-L-threonyl-[protein] + ADP + H(+)</text>
        <dbReference type="Rhea" id="RHEA:46608"/>
        <dbReference type="Rhea" id="RHEA-COMP:11060"/>
        <dbReference type="Rhea" id="RHEA-COMP:11605"/>
        <dbReference type="ChEBI" id="CHEBI:15378"/>
        <dbReference type="ChEBI" id="CHEBI:30013"/>
        <dbReference type="ChEBI" id="CHEBI:30616"/>
        <dbReference type="ChEBI" id="CHEBI:61977"/>
        <dbReference type="ChEBI" id="CHEBI:456216"/>
        <dbReference type="EC" id="2.7.11.1"/>
    </reaction>
</comment>
<keyword evidence="8 17" id="KW-0863">Zinc-finger</keyword>
<keyword evidence="11 18" id="KW-1133">Transmembrane helix</keyword>
<dbReference type="SMART" id="SM00184">
    <property type="entry name" value="RING"/>
    <property type="match status" value="1"/>
</dbReference>
<dbReference type="Pfam" id="PF13639">
    <property type="entry name" value="zf-RING_2"/>
    <property type="match status" value="1"/>
</dbReference>
<evidence type="ECO:0000256" key="10">
    <source>
        <dbReference type="ARBA" id="ARBA00022833"/>
    </source>
</evidence>
<comment type="catalytic activity">
    <reaction evidence="1">
        <text>S-ubiquitinyl-[E2 ubiquitin-conjugating enzyme]-L-cysteine + [acceptor protein]-L-lysine = [E2 ubiquitin-conjugating enzyme]-L-cysteine + N(6)-ubiquitinyl-[acceptor protein]-L-lysine.</text>
        <dbReference type="EC" id="2.3.2.27"/>
    </reaction>
</comment>
<evidence type="ECO:0000256" key="18">
    <source>
        <dbReference type="SAM" id="Phobius"/>
    </source>
</evidence>
<dbReference type="GO" id="GO:0030247">
    <property type="term" value="F:polysaccharide binding"/>
    <property type="evidence" value="ECO:0007669"/>
    <property type="project" value="InterPro"/>
</dbReference>
<dbReference type="GO" id="GO:0008270">
    <property type="term" value="F:zinc ion binding"/>
    <property type="evidence" value="ECO:0007669"/>
    <property type="project" value="UniProtKB-KW"/>
</dbReference>
<evidence type="ECO:0000256" key="1">
    <source>
        <dbReference type="ARBA" id="ARBA00000900"/>
    </source>
</evidence>
<dbReference type="GO" id="GO:0016020">
    <property type="term" value="C:membrane"/>
    <property type="evidence" value="ECO:0007669"/>
    <property type="project" value="UniProtKB-SubCell"/>
</dbReference>
<accession>A0A068UJT4</accession>
<evidence type="ECO:0000259" key="20">
    <source>
        <dbReference type="PROSITE" id="PS50089"/>
    </source>
</evidence>
<dbReference type="InterPro" id="IPR001841">
    <property type="entry name" value="Znf_RING"/>
</dbReference>
<gene>
    <name evidence="21" type="ORF">GSCOC_T00027740001</name>
</gene>
<comment type="subcellular location">
    <subcellularLocation>
        <location evidence="2">Membrane</location>
        <topology evidence="2">Single-pass membrane protein</topology>
    </subcellularLocation>
</comment>
<evidence type="ECO:0000256" key="2">
    <source>
        <dbReference type="ARBA" id="ARBA00004167"/>
    </source>
</evidence>
<dbReference type="CDD" id="cd16461">
    <property type="entry name" value="RING-H2_EL5-like"/>
    <property type="match status" value="1"/>
</dbReference>
<dbReference type="PROSITE" id="PS50089">
    <property type="entry name" value="ZF_RING_2"/>
    <property type="match status" value="1"/>
</dbReference>
<feature type="chain" id="PRO_5001657741" description="RING-type domain-containing protein" evidence="19">
    <location>
        <begin position="20"/>
        <end position="363"/>
    </location>
</feature>
<evidence type="ECO:0000256" key="15">
    <source>
        <dbReference type="ARBA" id="ARBA00047899"/>
    </source>
</evidence>
<dbReference type="InParanoid" id="A0A068UJT4"/>
<comment type="similarity">
    <text evidence="14">Belongs to the RING-type zinc finger family. ATL subfamily.</text>
</comment>
<dbReference type="PANTHER" id="PTHR46279">
    <property type="entry name" value="RING/U-BOX SUPERFAMILY PROTEIN"/>
    <property type="match status" value="1"/>
</dbReference>
<evidence type="ECO:0000256" key="13">
    <source>
        <dbReference type="ARBA" id="ARBA00023180"/>
    </source>
</evidence>
<dbReference type="PANTHER" id="PTHR46279:SF2">
    <property type="entry name" value="RING-H2 FINGER PROTEIN ATL21A-RELATED"/>
    <property type="match status" value="1"/>
</dbReference>
<evidence type="ECO:0000256" key="8">
    <source>
        <dbReference type="ARBA" id="ARBA00022771"/>
    </source>
</evidence>
<keyword evidence="9" id="KW-0833">Ubl conjugation pathway</keyword>
<evidence type="ECO:0000256" key="17">
    <source>
        <dbReference type="PROSITE-ProRule" id="PRU00175"/>
    </source>
</evidence>
<keyword evidence="6" id="KW-0479">Metal-binding</keyword>
<evidence type="ECO:0000256" key="7">
    <source>
        <dbReference type="ARBA" id="ARBA00022729"/>
    </source>
</evidence>
<proteinExistence type="inferred from homology"/>
<comment type="pathway">
    <text evidence="3">Protein modification; protein ubiquitination.</text>
</comment>
<evidence type="ECO:0000256" key="4">
    <source>
        <dbReference type="ARBA" id="ARBA00022679"/>
    </source>
</evidence>
<keyword evidence="4" id="KW-0808">Transferase</keyword>
<keyword evidence="12 18" id="KW-0472">Membrane</keyword>
<feature type="domain" description="RING-type" evidence="20">
    <location>
        <begin position="311"/>
        <end position="353"/>
    </location>
</feature>
<evidence type="ECO:0000256" key="19">
    <source>
        <dbReference type="SAM" id="SignalP"/>
    </source>
</evidence>
<dbReference type="EMBL" id="HG739119">
    <property type="protein sequence ID" value="CDP08686.1"/>
    <property type="molecule type" value="Genomic_DNA"/>
</dbReference>
<dbReference type="Proteomes" id="UP000295252">
    <property type="component" value="Chromosome IV"/>
</dbReference>
<evidence type="ECO:0000256" key="14">
    <source>
        <dbReference type="ARBA" id="ARBA00024209"/>
    </source>
</evidence>
<dbReference type="SUPFAM" id="SSF57850">
    <property type="entry name" value="RING/U-box"/>
    <property type="match status" value="1"/>
</dbReference>